<keyword evidence="5" id="KW-0460">Magnesium</keyword>
<evidence type="ECO:0000313" key="10">
    <source>
        <dbReference type="Proteomes" id="UP000005018"/>
    </source>
</evidence>
<dbReference type="InterPro" id="IPR015797">
    <property type="entry name" value="NUDIX_hydrolase-like_dom_sf"/>
</dbReference>
<dbReference type="AlphaFoldDB" id="H8XAH0"/>
<sequence length="419" mass="47615">MLYRFLHSTFFTTHCHPKPLTLHQQPPFKMTMGPESDLIGNLRDYVAPAYRGGKTSVWHRLPITRRSAVFILLFLGNMGELRVLLTKRSSKLRNFPGHVALPGGKADNGLESEWMVSRREMHEEIGLSSNDDALAKLGISIEHITLLPSYLSRTFSCVRPCVGFMKFSNEGDVEATIASKLNLVLNPGESSSIFSCPLKDFLYPAVDEPAREALERVSYHMKWGGIPWSLRSYTFLQNNPNEVEWLKHIKDLSASEDEELGEELDMSDKGRITPPDATPLRSISPSRSRSPTRSTSLQPKDRKKNKDLSSWGRLGSRTDEETNEKIYDVWGLTANILHDLSEIVYTRDRIGKRQIGEEEMIYCLHEFGHLMQQKERSDAEVKLIHSSNTPASGESEFGFNSILPPEEFNRLKNCINYKT</sequence>
<name>H8XAH0_CANO9</name>
<evidence type="ECO:0000256" key="4">
    <source>
        <dbReference type="ARBA" id="ARBA00022801"/>
    </source>
</evidence>
<reference evidence="9 10" key="1">
    <citation type="journal article" date="2012" name="PLoS ONE">
        <title>Sequence and analysis of the genome of the pathogenic yeast Candida orthopsilosis.</title>
        <authorList>
            <person name="Riccombeni A."/>
            <person name="Vidanes G."/>
            <person name="Proux-Wera E."/>
            <person name="Wolfe K.H."/>
            <person name="Butler G."/>
        </authorList>
    </citation>
    <scope>NUCLEOTIDE SEQUENCE [LARGE SCALE GENOMIC DNA]</scope>
    <source>
        <strain evidence="9 10">Co 90-125</strain>
    </source>
</reference>
<dbReference type="PROSITE" id="PS51462">
    <property type="entry name" value="NUDIX"/>
    <property type="match status" value="1"/>
</dbReference>
<evidence type="ECO:0000313" key="9">
    <source>
        <dbReference type="EMBL" id="CCG24819.1"/>
    </source>
</evidence>
<dbReference type="PANTHER" id="PTHR12992:SF24">
    <property type="entry name" value="PEROXISOMAL COENZYME A DIPHOSPHATASE NUDT7"/>
    <property type="match status" value="1"/>
</dbReference>
<evidence type="ECO:0000256" key="7">
    <source>
        <dbReference type="SAM" id="MobiDB-lite"/>
    </source>
</evidence>
<feature type="compositionally biased region" description="Low complexity" evidence="7">
    <location>
        <begin position="278"/>
        <end position="297"/>
    </location>
</feature>
<gene>
    <name evidence="9" type="ORF">CORT_0G01320</name>
</gene>
<evidence type="ECO:0000256" key="1">
    <source>
        <dbReference type="ARBA" id="ARBA00001936"/>
    </source>
</evidence>
<dbReference type="InterPro" id="IPR000086">
    <property type="entry name" value="NUDIX_hydrolase_dom"/>
</dbReference>
<keyword evidence="3" id="KW-0479">Metal-binding</keyword>
<dbReference type="GeneID" id="14541932"/>
<dbReference type="GO" id="GO:0010945">
    <property type="term" value="F:coenzyme A diphosphatase activity"/>
    <property type="evidence" value="ECO:0007669"/>
    <property type="project" value="InterPro"/>
</dbReference>
<dbReference type="InterPro" id="IPR045121">
    <property type="entry name" value="CoAse"/>
</dbReference>
<dbReference type="PANTHER" id="PTHR12992">
    <property type="entry name" value="NUDIX HYDROLASE"/>
    <property type="match status" value="1"/>
</dbReference>
<keyword evidence="6" id="KW-0464">Manganese</keyword>
<proteinExistence type="predicted"/>
<dbReference type="RefSeq" id="XP_003870946.1">
    <property type="nucleotide sequence ID" value="XM_003870897.1"/>
</dbReference>
<dbReference type="OrthoDB" id="206213at2759"/>
<dbReference type="GO" id="GO:0046872">
    <property type="term" value="F:metal ion binding"/>
    <property type="evidence" value="ECO:0007669"/>
    <property type="project" value="UniProtKB-KW"/>
</dbReference>
<dbReference type="GO" id="GO:0015938">
    <property type="term" value="P:coenzyme A catabolic process"/>
    <property type="evidence" value="ECO:0007669"/>
    <property type="project" value="TreeGrafter"/>
</dbReference>
<dbReference type="Pfam" id="PF00293">
    <property type="entry name" value="NUDIX"/>
    <property type="match status" value="1"/>
</dbReference>
<keyword evidence="10" id="KW-1185">Reference proteome</keyword>
<keyword evidence="4" id="KW-0378">Hydrolase</keyword>
<evidence type="ECO:0000256" key="5">
    <source>
        <dbReference type="ARBA" id="ARBA00022842"/>
    </source>
</evidence>
<evidence type="ECO:0000256" key="3">
    <source>
        <dbReference type="ARBA" id="ARBA00022723"/>
    </source>
</evidence>
<dbReference type="CDD" id="cd03426">
    <property type="entry name" value="NUDIX_CoAse_Nudt7"/>
    <property type="match status" value="1"/>
</dbReference>
<dbReference type="eggNOG" id="KOG3069">
    <property type="taxonomic scope" value="Eukaryota"/>
</dbReference>
<dbReference type="EMBL" id="HE681725">
    <property type="protein sequence ID" value="CCG24819.1"/>
    <property type="molecule type" value="Genomic_DNA"/>
</dbReference>
<comment type="cofactor">
    <cofactor evidence="1">
        <name>Mn(2+)</name>
        <dbReference type="ChEBI" id="CHEBI:29035"/>
    </cofactor>
</comment>
<dbReference type="KEGG" id="cot:CORT_0G01320"/>
<comment type="cofactor">
    <cofactor evidence="2">
        <name>Mg(2+)</name>
        <dbReference type="ChEBI" id="CHEBI:18420"/>
    </cofactor>
</comment>
<feature type="domain" description="Nudix hydrolase" evidence="8">
    <location>
        <begin position="64"/>
        <end position="218"/>
    </location>
</feature>
<dbReference type="SUPFAM" id="SSF55811">
    <property type="entry name" value="Nudix"/>
    <property type="match status" value="1"/>
</dbReference>
<evidence type="ECO:0000256" key="2">
    <source>
        <dbReference type="ARBA" id="ARBA00001946"/>
    </source>
</evidence>
<evidence type="ECO:0000256" key="6">
    <source>
        <dbReference type="ARBA" id="ARBA00023211"/>
    </source>
</evidence>
<dbReference type="HOGENOM" id="CLU_040940_1_0_1"/>
<feature type="region of interest" description="Disordered" evidence="7">
    <location>
        <begin position="257"/>
        <end position="315"/>
    </location>
</feature>
<dbReference type="Gene3D" id="3.90.79.10">
    <property type="entry name" value="Nucleoside Triphosphate Pyrophosphohydrolase"/>
    <property type="match status" value="1"/>
</dbReference>
<accession>H8XAH0</accession>
<organism evidence="9 10">
    <name type="scientific">Candida orthopsilosis (strain 90-125)</name>
    <name type="common">Yeast</name>
    <dbReference type="NCBI Taxonomy" id="1136231"/>
    <lineage>
        <taxon>Eukaryota</taxon>
        <taxon>Fungi</taxon>
        <taxon>Dikarya</taxon>
        <taxon>Ascomycota</taxon>
        <taxon>Saccharomycotina</taxon>
        <taxon>Pichiomycetes</taxon>
        <taxon>Debaryomycetaceae</taxon>
        <taxon>Candida/Lodderomyces clade</taxon>
        <taxon>Candida</taxon>
    </lineage>
</organism>
<dbReference type="Proteomes" id="UP000005018">
    <property type="component" value="Chromosome 7"/>
</dbReference>
<protein>
    <submittedName>
        <fullName evidence="9">Pcd1 protein</fullName>
    </submittedName>
</protein>
<evidence type="ECO:0000259" key="8">
    <source>
        <dbReference type="PROSITE" id="PS51462"/>
    </source>
</evidence>